<dbReference type="OrthoDB" id="1465441at2"/>
<name>A0A4V6BIQ6_9BACT</name>
<evidence type="ECO:0000256" key="1">
    <source>
        <dbReference type="SAM" id="Coils"/>
    </source>
</evidence>
<dbReference type="EMBL" id="SZVO01000007">
    <property type="protein sequence ID" value="TKT91333.1"/>
    <property type="molecule type" value="Genomic_DNA"/>
</dbReference>
<evidence type="ECO:0000313" key="3">
    <source>
        <dbReference type="Proteomes" id="UP000304900"/>
    </source>
</evidence>
<comment type="caution">
    <text evidence="2">The sequence shown here is derived from an EMBL/GenBank/DDBJ whole genome shotgun (WGS) entry which is preliminary data.</text>
</comment>
<gene>
    <name evidence="2" type="ORF">FDK13_16985</name>
</gene>
<keyword evidence="3" id="KW-1185">Reference proteome</keyword>
<reference evidence="2 3" key="1">
    <citation type="submission" date="2019-05" db="EMBL/GenBank/DDBJ databases">
        <title>Dyadobacter AR-3-8 sp. nov., isolated from arctic soil.</title>
        <authorList>
            <person name="Chaudhary D.K."/>
        </authorList>
    </citation>
    <scope>NUCLEOTIDE SEQUENCE [LARGE SCALE GENOMIC DNA]</scope>
    <source>
        <strain evidence="2 3">AR-3-8</strain>
    </source>
</reference>
<organism evidence="2 3">
    <name type="scientific">Dyadobacter frigoris</name>
    <dbReference type="NCBI Taxonomy" id="2576211"/>
    <lineage>
        <taxon>Bacteria</taxon>
        <taxon>Pseudomonadati</taxon>
        <taxon>Bacteroidota</taxon>
        <taxon>Cytophagia</taxon>
        <taxon>Cytophagales</taxon>
        <taxon>Spirosomataceae</taxon>
        <taxon>Dyadobacter</taxon>
    </lineage>
</organism>
<protein>
    <submittedName>
        <fullName evidence="2">Uncharacterized protein</fullName>
    </submittedName>
</protein>
<sequence length="1555" mass="172496">MKITRYFLLTCIILFIGENLYAQNIKASDDPGQFMVQIRKLMDGSKNPVYMRSTAQLDSIWMSTVTPAQQTKFIGIVKTQFSKGQKAGPVLHLLIKNTQTLAKSGNDVNGFLDLAAKSGDKYDAKTFQRILETIKNTIETNRLYTSNFNSLYLLSGTYKFRFDTTKAEVVEAQKVAAADNWDTPVDSNEVISPKSAPVIPVSGAIIDLQNVIFGMIGSGDSIAFGPATGSISLKDGIFAGKGGKFNWQAAGDSTVYVDLDTYSFNITQPKLVAQNVTLHNENQLANPIKGTLEYRSVKKSRSQPAPYPRFVSNTNDAKLKASRKNIAYKGGFTLIGNVMYSTSLSDDPSKITVSYKDKPAFTAVSKRFSLRDSVISAPLASFSMPLGKDSLTHPGVTFIYNDTEGQVKLGRAEKTDFGPLPYLDSYHKMSIWSQAMRWTFPNNKVEFFRIDGKSVVPVKLESFDFFKKERFRGISQEFGFQPLLMATNYVQTEKKPTFLAEDLAKKFKQDPVIIRRALQRLALDGYFIYDKKTDEFAVSKKGILYVLGSLDKTDYDNFQVTSQFSASDEVANATINLPDTLLTVMGVGRFIVSDSLKIFAIPSDKKLVIGRNRDFTMNGQLVANNYQFRGQNLKFNYGQFFVNVNPSDSITFTPKEKFAKGQTGEVGGHVKYEKGGTFYLSDPQNKSGIQKGKKSPRLVVPDGMIVYFDQPERGTVLYPREVFFKIPKIDMDGLDQRDVIFEGTFNSNGIIPPIQTILKSMPDNSLGFEYKPPVTEMKIYGGKAMARFTDTLVMDNAGLKSKAVLRYLSASMTAKNILLASDSLYASGELASIKEATIGKGYFPAVDLKDYTLRWTPSTDSMFINTTGKSFSFYKGTTSLEGGLLLRSTGLYGHGKLKRPDSELTSQDIKFNKDGFLANRSRFTVNSGQLKDAKNILTGKNVNIDFNIKTSVVNFVTDSTGFDSDSSGMEIPVAAYKTLIATAKWDILKKTILMKGFGETSSYTSIAPEQEGLTFEGSEGIYDVEKVTLNVRGVPFIRTADVKIIPDKGMVSIGSNGRIVPLKKARIEIDTLNASHHLRDADIKIDSRNRFEGSATYQYITARKDTFNIKMQNFELVEIGAAAEGKKSKGNKDSGPIRYYTTARAEIKETENLILSPRIQYKGGINLIAYQPSLQLDGFVKPMLKFRKDFQSSWIVYKEAPGQSVSIKIDKNLKNEHELPLSVGLHFNEQRGMYMTFLSPKESDGDEDIYLAQGSMAYDEDKKAFKVAPPVGKDSLVDEANTLTFDDKTGIASFSGPMKLASADWLQSTAIADVQVDSSRFSFNAMLLMKLSSLVPVLPQLSAKIIETNLEEQNSTAADDDAEQLNRKLAALIGSKATDAYVKLSAAGYKPLFDASPMLDVPLVLSSVDLHWSPVHNAYFSQGPIGVSNFGRNNINAQMDGVLEIRRSEAGDEFSLYIQASPDIWYYFDYKEKELGVISSQVDFNDLVTAKGSNTKSKDMSLVSLGVEEKDMFVSRFDDFYQPALKKAKLAAKTVKKKAAVAEEKKKKEEKTEGF</sequence>
<proteinExistence type="predicted"/>
<keyword evidence="1" id="KW-0175">Coiled coil</keyword>
<dbReference type="RefSeq" id="WP_137341193.1">
    <property type="nucleotide sequence ID" value="NZ_SZVO01000007.1"/>
</dbReference>
<accession>A0A4V6BIQ6</accession>
<feature type="coiled-coil region" evidence="1">
    <location>
        <begin position="1525"/>
        <end position="1552"/>
    </location>
</feature>
<evidence type="ECO:0000313" key="2">
    <source>
        <dbReference type="EMBL" id="TKT91333.1"/>
    </source>
</evidence>
<dbReference type="Proteomes" id="UP000304900">
    <property type="component" value="Unassembled WGS sequence"/>
</dbReference>